<feature type="transmembrane region" description="Helical" evidence="6">
    <location>
        <begin position="383"/>
        <end position="403"/>
    </location>
</feature>
<dbReference type="SUPFAM" id="SSF103473">
    <property type="entry name" value="MFS general substrate transporter"/>
    <property type="match status" value="1"/>
</dbReference>
<dbReference type="AlphaFoldDB" id="A0A1L9TAV0"/>
<dbReference type="PROSITE" id="PS50850">
    <property type="entry name" value="MFS"/>
    <property type="match status" value="1"/>
</dbReference>
<accession>A0A1L9TAV0</accession>
<feature type="domain" description="Major facilitator superfamily (MFS) profile" evidence="7">
    <location>
        <begin position="74"/>
        <end position="509"/>
    </location>
</feature>
<feature type="transmembrane region" description="Helical" evidence="6">
    <location>
        <begin position="227"/>
        <end position="247"/>
    </location>
</feature>
<evidence type="ECO:0000256" key="6">
    <source>
        <dbReference type="SAM" id="Phobius"/>
    </source>
</evidence>
<evidence type="ECO:0000256" key="2">
    <source>
        <dbReference type="ARBA" id="ARBA00022692"/>
    </source>
</evidence>
<gene>
    <name evidence="8" type="ORF">ASPSYDRAFT_156635</name>
</gene>
<feature type="transmembrane region" description="Helical" evidence="6">
    <location>
        <begin position="409"/>
        <end position="433"/>
    </location>
</feature>
<protein>
    <recommendedName>
        <fullName evidence="7">Major facilitator superfamily (MFS) profile domain-containing protein</fullName>
    </recommendedName>
</protein>
<feature type="transmembrane region" description="Helical" evidence="6">
    <location>
        <begin position="151"/>
        <end position="176"/>
    </location>
</feature>
<feature type="transmembrane region" description="Helical" evidence="6">
    <location>
        <begin position="112"/>
        <end position="131"/>
    </location>
</feature>
<dbReference type="GeneID" id="63758645"/>
<evidence type="ECO:0000256" key="4">
    <source>
        <dbReference type="ARBA" id="ARBA00023136"/>
    </source>
</evidence>
<keyword evidence="4 6" id="KW-0472">Membrane</keyword>
<feature type="region of interest" description="Disordered" evidence="5">
    <location>
        <begin position="1"/>
        <end position="51"/>
    </location>
</feature>
<feature type="transmembrane region" description="Helical" evidence="6">
    <location>
        <begin position="338"/>
        <end position="363"/>
    </location>
</feature>
<dbReference type="FunFam" id="1.20.1250.20:FF:000088">
    <property type="entry name" value="MFS multidrug transporter, putative"/>
    <property type="match status" value="1"/>
</dbReference>
<reference evidence="9" key="1">
    <citation type="journal article" date="2017" name="Genome Biol.">
        <title>Comparative genomics reveals high biological diversity and specific adaptations in the industrially and medically important fungal genus Aspergillus.</title>
        <authorList>
            <person name="de Vries R.P."/>
            <person name="Riley R."/>
            <person name="Wiebenga A."/>
            <person name="Aguilar-Osorio G."/>
            <person name="Amillis S."/>
            <person name="Uchima C.A."/>
            <person name="Anderluh G."/>
            <person name="Asadollahi M."/>
            <person name="Askin M."/>
            <person name="Barry K."/>
            <person name="Battaglia E."/>
            <person name="Bayram O."/>
            <person name="Benocci T."/>
            <person name="Braus-Stromeyer S.A."/>
            <person name="Caldana C."/>
            <person name="Canovas D."/>
            <person name="Cerqueira G.C."/>
            <person name="Chen F."/>
            <person name="Chen W."/>
            <person name="Choi C."/>
            <person name="Clum A."/>
            <person name="Dos Santos R.A."/>
            <person name="Damasio A.R."/>
            <person name="Diallinas G."/>
            <person name="Emri T."/>
            <person name="Fekete E."/>
            <person name="Flipphi M."/>
            <person name="Freyberg S."/>
            <person name="Gallo A."/>
            <person name="Gournas C."/>
            <person name="Habgood R."/>
            <person name="Hainaut M."/>
            <person name="Harispe M.L."/>
            <person name="Henrissat B."/>
            <person name="Hilden K.S."/>
            <person name="Hope R."/>
            <person name="Hossain A."/>
            <person name="Karabika E."/>
            <person name="Karaffa L."/>
            <person name="Karanyi Z."/>
            <person name="Krasevec N."/>
            <person name="Kuo A."/>
            <person name="Kusch H."/>
            <person name="LaButti K."/>
            <person name="Lagendijk E.L."/>
            <person name="Lapidus A."/>
            <person name="Levasseur A."/>
            <person name="Lindquist E."/>
            <person name="Lipzen A."/>
            <person name="Logrieco A.F."/>
            <person name="MacCabe A."/>
            <person name="Maekelae M.R."/>
            <person name="Malavazi I."/>
            <person name="Melin P."/>
            <person name="Meyer V."/>
            <person name="Mielnichuk N."/>
            <person name="Miskei M."/>
            <person name="Molnar A.P."/>
            <person name="Mule G."/>
            <person name="Ngan C.Y."/>
            <person name="Orejas M."/>
            <person name="Orosz E."/>
            <person name="Ouedraogo J.P."/>
            <person name="Overkamp K.M."/>
            <person name="Park H.-S."/>
            <person name="Perrone G."/>
            <person name="Piumi F."/>
            <person name="Punt P.J."/>
            <person name="Ram A.F."/>
            <person name="Ramon A."/>
            <person name="Rauscher S."/>
            <person name="Record E."/>
            <person name="Riano-Pachon D.M."/>
            <person name="Robert V."/>
            <person name="Roehrig J."/>
            <person name="Ruller R."/>
            <person name="Salamov A."/>
            <person name="Salih N.S."/>
            <person name="Samson R.A."/>
            <person name="Sandor E."/>
            <person name="Sanguinetti M."/>
            <person name="Schuetze T."/>
            <person name="Sepcic K."/>
            <person name="Shelest E."/>
            <person name="Sherlock G."/>
            <person name="Sophianopoulou V."/>
            <person name="Squina F.M."/>
            <person name="Sun H."/>
            <person name="Susca A."/>
            <person name="Todd R.B."/>
            <person name="Tsang A."/>
            <person name="Unkles S.E."/>
            <person name="van de Wiele N."/>
            <person name="van Rossen-Uffink D."/>
            <person name="Oliveira J.V."/>
            <person name="Vesth T.C."/>
            <person name="Visser J."/>
            <person name="Yu J.-H."/>
            <person name="Zhou M."/>
            <person name="Andersen M.R."/>
            <person name="Archer D.B."/>
            <person name="Baker S.E."/>
            <person name="Benoit I."/>
            <person name="Brakhage A.A."/>
            <person name="Braus G.H."/>
            <person name="Fischer R."/>
            <person name="Frisvad J.C."/>
            <person name="Goldman G.H."/>
            <person name="Houbraken J."/>
            <person name="Oakley B."/>
            <person name="Pocsi I."/>
            <person name="Scazzocchio C."/>
            <person name="Seiboth B."/>
            <person name="vanKuyk P.A."/>
            <person name="Wortman J."/>
            <person name="Dyer P.S."/>
            <person name="Grigoriev I.V."/>
        </authorList>
    </citation>
    <scope>NUCLEOTIDE SEQUENCE [LARGE SCALE GENOMIC DNA]</scope>
    <source>
        <strain evidence="9">CBS 593.65</strain>
    </source>
</reference>
<dbReference type="OrthoDB" id="5376138at2759"/>
<feature type="transmembrane region" description="Helical" evidence="6">
    <location>
        <begin position="197"/>
        <end position="215"/>
    </location>
</feature>
<dbReference type="STRING" id="1036612.A0A1L9TAV0"/>
<evidence type="ECO:0000259" key="7">
    <source>
        <dbReference type="PROSITE" id="PS50850"/>
    </source>
</evidence>
<comment type="subcellular location">
    <subcellularLocation>
        <location evidence="1">Membrane</location>
        <topology evidence="1">Multi-pass membrane protein</topology>
    </subcellularLocation>
</comment>
<evidence type="ECO:0000256" key="3">
    <source>
        <dbReference type="ARBA" id="ARBA00022989"/>
    </source>
</evidence>
<keyword evidence="2 6" id="KW-0812">Transmembrane</keyword>
<dbReference type="EMBL" id="KV878590">
    <property type="protein sequence ID" value="OJJ56558.1"/>
    <property type="molecule type" value="Genomic_DNA"/>
</dbReference>
<feature type="transmembrane region" description="Helical" evidence="6">
    <location>
        <begin position="480"/>
        <end position="503"/>
    </location>
</feature>
<evidence type="ECO:0000256" key="1">
    <source>
        <dbReference type="ARBA" id="ARBA00004141"/>
    </source>
</evidence>
<keyword evidence="9" id="KW-1185">Reference proteome</keyword>
<dbReference type="PANTHER" id="PTHR23502">
    <property type="entry name" value="MAJOR FACILITATOR SUPERFAMILY"/>
    <property type="match status" value="1"/>
</dbReference>
<proteinExistence type="predicted"/>
<feature type="transmembrane region" description="Helical" evidence="6">
    <location>
        <begin position="304"/>
        <end position="326"/>
    </location>
</feature>
<dbReference type="VEuPathDB" id="FungiDB:ASPSYDRAFT_156635"/>
<dbReference type="GO" id="GO:0005886">
    <property type="term" value="C:plasma membrane"/>
    <property type="evidence" value="ECO:0007669"/>
    <property type="project" value="TreeGrafter"/>
</dbReference>
<dbReference type="GO" id="GO:0022857">
    <property type="term" value="F:transmembrane transporter activity"/>
    <property type="evidence" value="ECO:0007669"/>
    <property type="project" value="InterPro"/>
</dbReference>
<dbReference type="RefSeq" id="XP_040700364.1">
    <property type="nucleotide sequence ID" value="XM_040842572.1"/>
</dbReference>
<name>A0A1L9TAV0_9EURO</name>
<evidence type="ECO:0000313" key="9">
    <source>
        <dbReference type="Proteomes" id="UP000184356"/>
    </source>
</evidence>
<evidence type="ECO:0000256" key="5">
    <source>
        <dbReference type="SAM" id="MobiDB-lite"/>
    </source>
</evidence>
<organism evidence="8 9">
    <name type="scientific">Aspergillus sydowii CBS 593.65</name>
    <dbReference type="NCBI Taxonomy" id="1036612"/>
    <lineage>
        <taxon>Eukaryota</taxon>
        <taxon>Fungi</taxon>
        <taxon>Dikarya</taxon>
        <taxon>Ascomycota</taxon>
        <taxon>Pezizomycotina</taxon>
        <taxon>Eurotiomycetes</taxon>
        <taxon>Eurotiomycetidae</taxon>
        <taxon>Eurotiales</taxon>
        <taxon>Aspergillaceae</taxon>
        <taxon>Aspergillus</taxon>
        <taxon>Aspergillus subgen. Nidulantes</taxon>
    </lineage>
</organism>
<dbReference type="InterPro" id="IPR020846">
    <property type="entry name" value="MFS_dom"/>
</dbReference>
<evidence type="ECO:0000313" key="8">
    <source>
        <dbReference type="EMBL" id="OJJ56558.1"/>
    </source>
</evidence>
<dbReference type="InterPro" id="IPR011701">
    <property type="entry name" value="MFS"/>
</dbReference>
<dbReference type="InterPro" id="IPR036259">
    <property type="entry name" value="MFS_trans_sf"/>
</dbReference>
<dbReference type="Gene3D" id="1.20.1250.20">
    <property type="entry name" value="MFS general substrate transporter like domains"/>
    <property type="match status" value="1"/>
</dbReference>
<feature type="compositionally biased region" description="Basic and acidic residues" evidence="5">
    <location>
        <begin position="39"/>
        <end position="51"/>
    </location>
</feature>
<sequence>MGVDSEKKTQQQQQQHRKNESTSQPNDTHAERASQSSESDSRGKTREDGKRELTEDDAYDKLGFCFPEWKKWTILTVIFTVQMSMNFNSSTYSNAVSGLTEQFNISEQAARVGQMIFLVAYAFGCELWAPWSEEFGRWPIMQLSLTFMNIWQIPCALAPNFGTMVVGRFLGGISLAGGSVTLGMTADMWEADDQGFAVAYVVLSSVGGTTIGPFFGGMMEQWLEWRWNFWIQLIFGGVTQIMHLFLVQETRSTILLDREAKRRRKSGEDPNIYGPNEMKKPRIDFQDFLRIWRRPFEMFLREPIVLFLSLLSGFSDALIFTCIESFSLVFEQWGFDPLRIGFCFGAIIIGYVVAYAIFLPDIWRQRKIRQRDGNASRLPERRLLLLLFIAPLETIGLFGFAWTSMGPDYTPWIAPLIFVFLIAIANYGIYMATIDYMVAAYGPYSASATGGNGFARDFLAGLSAMYATPMYTNIGGRLHLQWASTILGVLAIFVTIPIYVFYWKGPQIREKSKFAQTLAADRALHAGRRASHISGAEKPYPA</sequence>
<dbReference type="PANTHER" id="PTHR23502:SF3">
    <property type="entry name" value="MAJOR FACILITATOR SUPERFAMILY (MFS) PROFILE DOMAIN-CONTAINING PROTEIN-RELATED"/>
    <property type="match status" value="1"/>
</dbReference>
<feature type="compositionally biased region" description="Polar residues" evidence="5">
    <location>
        <begin position="21"/>
        <end position="38"/>
    </location>
</feature>
<keyword evidence="3 6" id="KW-1133">Transmembrane helix</keyword>
<dbReference type="Proteomes" id="UP000184356">
    <property type="component" value="Unassembled WGS sequence"/>
</dbReference>
<dbReference type="Pfam" id="PF07690">
    <property type="entry name" value="MFS_1"/>
    <property type="match status" value="1"/>
</dbReference>